<gene>
    <name evidence="1" type="ordered locus">Fluta_2005</name>
</gene>
<name>F2IK88_FLUTR</name>
<dbReference type="STRING" id="755732.Fluta_2005"/>
<evidence type="ECO:0000313" key="1">
    <source>
        <dbReference type="EMBL" id="AEA43991.1"/>
    </source>
</evidence>
<keyword evidence="2" id="KW-1185">Reference proteome</keyword>
<sequence>MSKMKAQLENLLTRNPEQKHAVIVTCSSKPNFGQIELHRLMDTIFSGELTGKEIRAIASLDEVLSIELDQTIEL</sequence>
<dbReference type="AlphaFoldDB" id="F2IK88"/>
<dbReference type="KEGG" id="fte:Fluta_2005"/>
<dbReference type="Proteomes" id="UP000007463">
    <property type="component" value="Chromosome"/>
</dbReference>
<reference evidence="1 2" key="1">
    <citation type="journal article" date="2011" name="Stand. Genomic Sci.">
        <title>Complete genome sequence of the gliding freshwater bacterium Fluviicola taffensis type strain (RW262).</title>
        <authorList>
            <person name="Woyke T."/>
            <person name="Chertkov O."/>
            <person name="Lapidus A."/>
            <person name="Nolan M."/>
            <person name="Lucas S."/>
            <person name="Del Rio T.G."/>
            <person name="Tice H."/>
            <person name="Cheng J.F."/>
            <person name="Tapia R."/>
            <person name="Han C."/>
            <person name="Goodwin L."/>
            <person name="Pitluck S."/>
            <person name="Liolios K."/>
            <person name="Pagani I."/>
            <person name="Ivanova N."/>
            <person name="Huntemann M."/>
            <person name="Mavromatis K."/>
            <person name="Mikhailova N."/>
            <person name="Pati A."/>
            <person name="Chen A."/>
            <person name="Palaniappan K."/>
            <person name="Land M."/>
            <person name="Hauser L."/>
            <person name="Brambilla E.M."/>
            <person name="Rohde M."/>
            <person name="Mwirichia R."/>
            <person name="Sikorski J."/>
            <person name="Tindall B.J."/>
            <person name="Goker M."/>
            <person name="Bristow J."/>
            <person name="Eisen J.A."/>
            <person name="Markowitz V."/>
            <person name="Hugenholtz P."/>
            <person name="Klenk H.P."/>
            <person name="Kyrpides N.C."/>
        </authorList>
    </citation>
    <scope>NUCLEOTIDE SEQUENCE [LARGE SCALE GENOMIC DNA]</scope>
    <source>
        <strain evidence="2">DSM 16823 / RW262 / RW262</strain>
    </source>
</reference>
<dbReference type="EMBL" id="CP002542">
    <property type="protein sequence ID" value="AEA43991.1"/>
    <property type="molecule type" value="Genomic_DNA"/>
</dbReference>
<accession>F2IK88</accession>
<reference evidence="2" key="2">
    <citation type="submission" date="2011-02" db="EMBL/GenBank/DDBJ databases">
        <title>The complete genome of Fluviicola taffensis DSM 16823.</title>
        <authorList>
            <consortium name="US DOE Joint Genome Institute (JGI-PGF)"/>
            <person name="Lucas S."/>
            <person name="Copeland A."/>
            <person name="Lapidus A."/>
            <person name="Bruce D."/>
            <person name="Goodwin L."/>
            <person name="Pitluck S."/>
            <person name="Kyrpides N."/>
            <person name="Mavromatis K."/>
            <person name="Ivanova N."/>
            <person name="Mikhailova N."/>
            <person name="Pagani I."/>
            <person name="Chertkov O."/>
            <person name="Detter J.C."/>
            <person name="Han C."/>
            <person name="Tapia R."/>
            <person name="Land M."/>
            <person name="Hauser L."/>
            <person name="Markowitz V."/>
            <person name="Cheng J.-F."/>
            <person name="Hugenholtz P."/>
            <person name="Woyke T."/>
            <person name="Wu D."/>
            <person name="Tindall B."/>
            <person name="Pomrenke H.G."/>
            <person name="Brambilla E."/>
            <person name="Klenk H.-P."/>
            <person name="Eisen J.A."/>
        </authorList>
    </citation>
    <scope>NUCLEOTIDE SEQUENCE [LARGE SCALE GENOMIC DNA]</scope>
    <source>
        <strain evidence="2">DSM 16823 / RW262 / RW262</strain>
    </source>
</reference>
<protein>
    <submittedName>
        <fullName evidence="1">Uncharacterized protein</fullName>
    </submittedName>
</protein>
<proteinExistence type="predicted"/>
<organism evidence="1 2">
    <name type="scientific">Fluviicola taffensis (strain DSM 16823 / NCIMB 13979 / RW262)</name>
    <dbReference type="NCBI Taxonomy" id="755732"/>
    <lineage>
        <taxon>Bacteria</taxon>
        <taxon>Pseudomonadati</taxon>
        <taxon>Bacteroidota</taxon>
        <taxon>Flavobacteriia</taxon>
        <taxon>Flavobacteriales</taxon>
        <taxon>Crocinitomicaceae</taxon>
        <taxon>Fluviicola</taxon>
    </lineage>
</organism>
<evidence type="ECO:0000313" key="2">
    <source>
        <dbReference type="Proteomes" id="UP000007463"/>
    </source>
</evidence>
<dbReference type="HOGENOM" id="CLU_2682391_0_0_10"/>